<evidence type="ECO:0000256" key="12">
    <source>
        <dbReference type="SAM" id="MobiDB-lite"/>
    </source>
</evidence>
<dbReference type="SUPFAM" id="SSF49879">
    <property type="entry name" value="SMAD/FHA domain"/>
    <property type="match status" value="1"/>
</dbReference>
<dbReference type="InterPro" id="IPR049780">
    <property type="entry name" value="PH_KIFIA_KIFIB"/>
</dbReference>
<evidence type="ECO:0000313" key="15">
    <source>
        <dbReference type="EMBL" id="KAJ8959613.1"/>
    </source>
</evidence>
<dbReference type="FunFam" id="2.60.200.20:FF:000001">
    <property type="entry name" value="Kinesin family member 1B"/>
    <property type="match status" value="1"/>
</dbReference>
<dbReference type="Pfam" id="PF16183">
    <property type="entry name" value="Kinesin_assoc"/>
    <property type="match status" value="1"/>
</dbReference>
<evidence type="ECO:0000256" key="5">
    <source>
        <dbReference type="ARBA" id="ARBA00022741"/>
    </source>
</evidence>
<sequence>MSSVKVAVRVRPFNNRERSRDCKCIIQMCGNTTAITNPKAEPNTKDAQKSFNFDYSYWSHDVSTKLKLKNLIPREYKNKERYEVWILTTPRKIYQSKIFFTRQSLHTRQFQEADPKFSSQLVVYKDIGEEMLQHSFDGYNVCIFAYGQTGAGKSYTMMGMQEDGQEGIIPQICKDLFNKIRNNSSPDIKYSVEVSYMEIYCERVRDLLNPKNKGNLRVREHPLLGPYVEDLSKLAVMSYQDIHDLIDEGNKARTVAATNMNETSSRSHAVFTIFFTQQRVDETTQLCTEKVSKISLVDLAGSERADSTGAKGTRLKEGANINKSLTTLGKVISALAEVASKSKKSKKADFIPYRDSVLTWLLRENLGGNSKTAMIAAISPADINYDETLSTLRYADRAKQIVCKAIVNEDANAKLIRELKEEIQKLRELLKQEGIDVHEGPDGKVIYEKREPPRVEENHIVARNNKENERTRTPSTTIAEEAVDQLQASEKLIAELNETWEEKLKKTEAIRIQREAVFAEMGVAVKEDGNTVGVFSPKCTPHLVNLNEDPFMSECLIYYIKEGLTKIGSAEANIPQDIQLSGSHIKSEHCVFENKDNRVTLVPLNGALIYVNGREVTEPILLRTGSRVILGKNHVFRFNHPDEAREMREKNTLPSEKVDWNFAQIELLEKQGVDLKAEMEKKLVTLEEQYRKEKETADQLFEEQRKSYEARIDALQKQVEEQSMTMSMYSSYTPEDFNTEEDIFDKVKRTTASDSFKIETSAFAVNPLFDAECNWAEKEYELAASAWRKWKHHQFTSLRDDLWGNAIFLKEANAISVELKKKLLLDVVQFQFTLLTDTLYSPLPPDLRPVIDYDQDEDTTIPRTIVAVEVQDIKNGATHYWSLDKLRQRLEIMRLIYNEELPEIQSPEVGADSTPPLLRCLAQCPSSPSRFSLTSLIPSRQRLELMREMYHNEAEMSPTSPDYNVESLTGGDPFYDRFPWFRMVGRGFVYLSNLLYPITLIHKIAIVSEKGDVRGYLKVAVQAVMDEDNADQVGVRQSARIAFESTPKAIIDRNSHNDERIIEGHNNIDPIKLDELIECDADSGRGDSSISSDLKEEDIPDHLAVGREFTFRVTVLQAVGISTEYADIFCQFNFLHRHDEAFSTEPVKNTGKGTPLGFYHVQNNLRMLSVEIAKVGLIQSRTSPYMYMHTINIHRRRNDIADWTYRTRRGNLAFHLKNFRKIDPDEPGDPEPWSPGPSTRFSLEFGLKLKENGHSVVFGVADHEYVVSFVVRYTWRTRNPGRQPSPRFSLEFDLNLNENGHSVVFGVADHEPNSRENLGDGPSVQGSGSPGSLWSISDIRFVISDPKNLRITVSITKSFIEYIKTQPIVFEVFGHYQQHPLHKDAKLEGNVRQPPRRMLPPSIPISQPVRSSKFGALPSPCTAHIHAKVDVLVWFEICELAPNGEYVPVVVEHSDDLPCRGLFLLHQGIQRRIRITIVHDQAAEIKWRDVRELVVGRIRNNPESEEDEDNDNSVLSLGLFPGEYLEVPGDDRVMFRFEAAWDSSLHNSPLLNRVTSQGEQIFMTISAYLELENCGRPAIITKDLSMIMYGRDARTGPRSLKHLFSGSYRNAEANRLSGVYELLLRRASEAGSPGVQRRQRRVLDTSSTYVRGEENLHGWRPRGDSLIFDHQWELEKLTRLEEVERVRHTLLLRERLGLDRALNYNKYHLDYTKSEKEVCNMVAKNNNINITVNNDNFEYSEREKELLNKCIRLIQGRHRDSSNNVKDNDEASPSDEITEMSTSMISSLMSNGSIELCSPERAALPGECAPFPPIPASPPGPRDPELVLYVPDMEEIRISPVVARKGYLNVLEHKTHGWKKRWVAVRRPYVFIFRDEKDPVERALINLATAQVEYSEDQLAMVRLPNTFSVVSKHRGYLLQTLHEKEVHDWLYAINPLLAGQIRSKSARRNPQNGNDTKEVTVNVK</sequence>
<dbReference type="Pfam" id="PF12473">
    <property type="entry name" value="DUF3694"/>
    <property type="match status" value="1"/>
</dbReference>
<dbReference type="GO" id="GO:0051222">
    <property type="term" value="P:positive regulation of protein transport"/>
    <property type="evidence" value="ECO:0007669"/>
    <property type="project" value="UniProtKB-ARBA"/>
</dbReference>
<dbReference type="InterPro" id="IPR001849">
    <property type="entry name" value="PH_domain"/>
</dbReference>
<feature type="domain" description="Kinesin motor" evidence="14">
    <location>
        <begin position="3"/>
        <end position="401"/>
    </location>
</feature>
<dbReference type="InterPro" id="IPR019821">
    <property type="entry name" value="Kinesin_motor_CS"/>
</dbReference>
<feature type="compositionally biased region" description="Low complexity" evidence="12">
    <location>
        <begin position="1319"/>
        <end position="1330"/>
    </location>
</feature>
<evidence type="ECO:0000256" key="10">
    <source>
        <dbReference type="PROSITE-ProRule" id="PRU00283"/>
    </source>
</evidence>
<dbReference type="InterPro" id="IPR022140">
    <property type="entry name" value="Kinesin-like_KIF1-typ"/>
</dbReference>
<comment type="subcellular location">
    <subcellularLocation>
        <location evidence="1">Cytoplasm</location>
        <location evidence="1">Cytoskeleton</location>
    </subcellularLocation>
</comment>
<dbReference type="CDD" id="cd22705">
    <property type="entry name" value="FHA_KIF1"/>
    <property type="match status" value="1"/>
</dbReference>
<keyword evidence="8 10" id="KW-0505">Motor protein</keyword>
<proteinExistence type="inferred from homology"/>
<dbReference type="InterPro" id="IPR008984">
    <property type="entry name" value="SMAD_FHA_dom_sf"/>
</dbReference>
<dbReference type="Gene3D" id="3.40.850.10">
    <property type="entry name" value="Kinesin motor domain"/>
    <property type="match status" value="1"/>
</dbReference>
<reference evidence="15" key="1">
    <citation type="journal article" date="2023" name="Insect Mol. Biol.">
        <title>Genome sequencing provides insights into the evolution of gene families encoding plant cell wall-degrading enzymes in longhorned beetles.</title>
        <authorList>
            <person name="Shin N.R."/>
            <person name="Okamura Y."/>
            <person name="Kirsch R."/>
            <person name="Pauchet Y."/>
        </authorList>
    </citation>
    <scope>NUCLEOTIDE SEQUENCE</scope>
    <source>
        <strain evidence="15">AMC_N1</strain>
    </source>
</reference>
<dbReference type="Proteomes" id="UP001162162">
    <property type="component" value="Unassembled WGS sequence"/>
</dbReference>
<dbReference type="GO" id="GO:0048490">
    <property type="term" value="P:anterograde synaptic vesicle transport"/>
    <property type="evidence" value="ECO:0007669"/>
    <property type="project" value="UniProtKB-ARBA"/>
</dbReference>
<dbReference type="SMART" id="SM00240">
    <property type="entry name" value="FHA"/>
    <property type="match status" value="1"/>
</dbReference>
<dbReference type="SMART" id="SM00129">
    <property type="entry name" value="KISc"/>
    <property type="match status" value="1"/>
</dbReference>
<keyword evidence="6 10" id="KW-0067">ATP-binding</keyword>
<dbReference type="InterPro" id="IPR011993">
    <property type="entry name" value="PH-like_dom_sf"/>
</dbReference>
<dbReference type="InterPro" id="IPR022164">
    <property type="entry name" value="Kinesin-like"/>
</dbReference>
<evidence type="ECO:0000256" key="6">
    <source>
        <dbReference type="ARBA" id="ARBA00022840"/>
    </source>
</evidence>
<keyword evidence="5 10" id="KW-0547">Nucleotide-binding</keyword>
<evidence type="ECO:0000256" key="1">
    <source>
        <dbReference type="ARBA" id="ARBA00004245"/>
    </source>
</evidence>
<evidence type="ECO:0000256" key="4">
    <source>
        <dbReference type="ARBA" id="ARBA00022701"/>
    </source>
</evidence>
<dbReference type="GO" id="GO:1904115">
    <property type="term" value="C:axon cytoplasm"/>
    <property type="evidence" value="ECO:0007669"/>
    <property type="project" value="GOC"/>
</dbReference>
<dbReference type="GO" id="GO:0008582">
    <property type="term" value="P:regulation of synaptic assembly at neuromuscular junction"/>
    <property type="evidence" value="ECO:0007669"/>
    <property type="project" value="UniProtKB-ARBA"/>
</dbReference>
<evidence type="ECO:0000256" key="11">
    <source>
        <dbReference type="SAM" id="Coils"/>
    </source>
</evidence>
<dbReference type="GO" id="GO:0098793">
    <property type="term" value="C:presynapse"/>
    <property type="evidence" value="ECO:0007669"/>
    <property type="project" value="UniProtKB-ARBA"/>
</dbReference>
<dbReference type="PROSITE" id="PS50067">
    <property type="entry name" value="KINESIN_MOTOR_2"/>
    <property type="match status" value="1"/>
</dbReference>
<evidence type="ECO:0000256" key="8">
    <source>
        <dbReference type="ARBA" id="ARBA00023175"/>
    </source>
</evidence>
<evidence type="ECO:0000259" key="14">
    <source>
        <dbReference type="PROSITE" id="PS50067"/>
    </source>
</evidence>
<dbReference type="PRINTS" id="PR00380">
    <property type="entry name" value="KINESINHEAVY"/>
</dbReference>
<feature type="region of interest" description="Disordered" evidence="12">
    <location>
        <begin position="1311"/>
        <end position="1330"/>
    </location>
</feature>
<dbReference type="GO" id="GO:0003777">
    <property type="term" value="F:microtubule motor activity"/>
    <property type="evidence" value="ECO:0007669"/>
    <property type="project" value="InterPro"/>
</dbReference>
<evidence type="ECO:0000256" key="9">
    <source>
        <dbReference type="ARBA" id="ARBA00023212"/>
    </source>
</evidence>
<dbReference type="PROSITE" id="PS00411">
    <property type="entry name" value="KINESIN_MOTOR_1"/>
    <property type="match status" value="1"/>
</dbReference>
<dbReference type="PANTHER" id="PTHR47117:SF10">
    <property type="entry name" value="KINESIN-LIKE PROTEIN KIF1B"/>
    <property type="match status" value="1"/>
</dbReference>
<dbReference type="FunFam" id="3.40.850.10:FF:000021">
    <property type="entry name" value="kinesin-like protein KIF16B isoform X1"/>
    <property type="match status" value="1"/>
</dbReference>
<dbReference type="GO" id="GO:0008017">
    <property type="term" value="F:microtubule binding"/>
    <property type="evidence" value="ECO:0007669"/>
    <property type="project" value="InterPro"/>
</dbReference>
<dbReference type="GO" id="GO:0030425">
    <property type="term" value="C:dendrite"/>
    <property type="evidence" value="ECO:0007669"/>
    <property type="project" value="UniProtKB-ARBA"/>
</dbReference>
<feature type="region of interest" description="Disordered" evidence="12">
    <location>
        <begin position="1945"/>
        <end position="1965"/>
    </location>
</feature>
<feature type="coiled-coil region" evidence="11">
    <location>
        <begin position="676"/>
        <end position="725"/>
    </location>
</feature>
<dbReference type="SUPFAM" id="SSF52540">
    <property type="entry name" value="P-loop containing nucleoside triphosphate hydrolases"/>
    <property type="match status" value="1"/>
</dbReference>
<dbReference type="Gene3D" id="6.10.250.2520">
    <property type="match status" value="1"/>
</dbReference>
<keyword evidence="3" id="KW-0963">Cytoplasm</keyword>
<dbReference type="InterPro" id="IPR036961">
    <property type="entry name" value="Kinesin_motor_dom_sf"/>
</dbReference>
<dbReference type="PANTHER" id="PTHR47117">
    <property type="entry name" value="STAR-RELATED LIPID TRANSFER PROTEIN 9"/>
    <property type="match status" value="1"/>
</dbReference>
<dbReference type="GO" id="GO:0016192">
    <property type="term" value="P:vesicle-mediated transport"/>
    <property type="evidence" value="ECO:0007669"/>
    <property type="project" value="UniProtKB-ARBA"/>
</dbReference>
<dbReference type="FunFam" id="2.30.29.30:FF:000204">
    <property type="entry name" value="kinesin-like protein unc-104 isoform X6"/>
    <property type="match status" value="1"/>
</dbReference>
<dbReference type="Pfam" id="PF00498">
    <property type="entry name" value="FHA"/>
    <property type="match status" value="1"/>
</dbReference>
<dbReference type="SMART" id="SM00233">
    <property type="entry name" value="PH"/>
    <property type="match status" value="1"/>
</dbReference>
<evidence type="ECO:0000256" key="7">
    <source>
        <dbReference type="ARBA" id="ARBA00023054"/>
    </source>
</evidence>
<evidence type="ECO:0000313" key="16">
    <source>
        <dbReference type="Proteomes" id="UP001162162"/>
    </source>
</evidence>
<evidence type="ECO:0000259" key="13">
    <source>
        <dbReference type="PROSITE" id="PS50003"/>
    </source>
</evidence>
<dbReference type="Pfam" id="PF00169">
    <property type="entry name" value="PH"/>
    <property type="match status" value="1"/>
</dbReference>
<name>A0AAV8Z945_9CUCU</name>
<dbReference type="Gene3D" id="2.30.29.30">
    <property type="entry name" value="Pleckstrin-homology domain (PH domain)/Phosphotyrosine-binding domain (PTB)"/>
    <property type="match status" value="1"/>
</dbReference>
<comment type="caution">
    <text evidence="15">The sequence shown here is derived from an EMBL/GenBank/DDBJ whole genome shotgun (WGS) entry which is preliminary data.</text>
</comment>
<feature type="domain" description="PH" evidence="13">
    <location>
        <begin position="1841"/>
        <end position="1939"/>
    </location>
</feature>
<dbReference type="InterPro" id="IPR000253">
    <property type="entry name" value="FHA_dom"/>
</dbReference>
<dbReference type="GO" id="GO:0010975">
    <property type="term" value="P:regulation of neuron projection development"/>
    <property type="evidence" value="ECO:0007669"/>
    <property type="project" value="UniProtKB-ARBA"/>
</dbReference>
<protein>
    <recommendedName>
        <fullName evidence="2">Kinesin-like protein unc-104</fullName>
    </recommendedName>
</protein>
<dbReference type="GO" id="GO:0051960">
    <property type="term" value="P:regulation of nervous system development"/>
    <property type="evidence" value="ECO:0007669"/>
    <property type="project" value="UniProtKB-ARBA"/>
</dbReference>
<keyword evidence="16" id="KW-1185">Reference proteome</keyword>
<dbReference type="GO" id="GO:0021700">
    <property type="term" value="P:developmental maturation"/>
    <property type="evidence" value="ECO:0007669"/>
    <property type="project" value="UniProtKB-ARBA"/>
</dbReference>
<dbReference type="PROSITE" id="PS50003">
    <property type="entry name" value="PH_DOMAIN"/>
    <property type="match status" value="1"/>
</dbReference>
<gene>
    <name evidence="15" type="ORF">NQ318_021799</name>
</gene>
<accession>A0AAV8Z945</accession>
<organism evidence="15 16">
    <name type="scientific">Aromia moschata</name>
    <dbReference type="NCBI Taxonomy" id="1265417"/>
    <lineage>
        <taxon>Eukaryota</taxon>
        <taxon>Metazoa</taxon>
        <taxon>Ecdysozoa</taxon>
        <taxon>Arthropoda</taxon>
        <taxon>Hexapoda</taxon>
        <taxon>Insecta</taxon>
        <taxon>Pterygota</taxon>
        <taxon>Neoptera</taxon>
        <taxon>Endopterygota</taxon>
        <taxon>Coleoptera</taxon>
        <taxon>Polyphaga</taxon>
        <taxon>Cucujiformia</taxon>
        <taxon>Chrysomeloidea</taxon>
        <taxon>Cerambycidae</taxon>
        <taxon>Cerambycinae</taxon>
        <taxon>Callichromatini</taxon>
        <taxon>Aromia</taxon>
    </lineage>
</organism>
<feature type="coiled-coil region" evidence="11">
    <location>
        <begin position="409"/>
        <end position="436"/>
    </location>
</feature>
<keyword evidence="4" id="KW-0493">Microtubule</keyword>
<dbReference type="InterPro" id="IPR027417">
    <property type="entry name" value="P-loop_NTPase"/>
</dbReference>
<evidence type="ECO:0000256" key="3">
    <source>
        <dbReference type="ARBA" id="ARBA00022490"/>
    </source>
</evidence>
<dbReference type="InterPro" id="IPR001752">
    <property type="entry name" value="Kinesin_motor_dom"/>
</dbReference>
<dbReference type="InterPro" id="IPR032405">
    <property type="entry name" value="Kinesin_assoc"/>
</dbReference>
<keyword evidence="9" id="KW-0206">Cytoskeleton</keyword>
<dbReference type="GO" id="GO:0005874">
    <property type="term" value="C:microtubule"/>
    <property type="evidence" value="ECO:0007669"/>
    <property type="project" value="UniProtKB-KW"/>
</dbReference>
<dbReference type="SUPFAM" id="SSF50729">
    <property type="entry name" value="PH domain-like"/>
    <property type="match status" value="1"/>
</dbReference>
<dbReference type="Pfam" id="PF12423">
    <property type="entry name" value="KIF1B"/>
    <property type="match status" value="1"/>
</dbReference>
<dbReference type="GO" id="GO:0005524">
    <property type="term" value="F:ATP binding"/>
    <property type="evidence" value="ECO:0007669"/>
    <property type="project" value="UniProtKB-UniRule"/>
</dbReference>
<evidence type="ECO:0000256" key="2">
    <source>
        <dbReference type="ARBA" id="ARBA00020751"/>
    </source>
</evidence>
<keyword evidence="7 11" id="KW-0175">Coiled coil</keyword>
<dbReference type="EMBL" id="JAPWTK010000012">
    <property type="protein sequence ID" value="KAJ8959613.1"/>
    <property type="molecule type" value="Genomic_DNA"/>
</dbReference>
<feature type="binding site" evidence="10">
    <location>
        <begin position="147"/>
        <end position="154"/>
    </location>
    <ligand>
        <name>ATP</name>
        <dbReference type="ChEBI" id="CHEBI:30616"/>
    </ligand>
</feature>
<dbReference type="CDD" id="cd01365">
    <property type="entry name" value="KISc_KIF1A_KIF1B"/>
    <property type="match status" value="1"/>
</dbReference>
<dbReference type="CDD" id="cd01233">
    <property type="entry name" value="PH_KIFIA_KIFIB"/>
    <property type="match status" value="1"/>
</dbReference>
<dbReference type="Gene3D" id="2.60.200.20">
    <property type="match status" value="1"/>
</dbReference>
<dbReference type="Pfam" id="PF00225">
    <property type="entry name" value="Kinesin"/>
    <property type="match status" value="1"/>
</dbReference>
<dbReference type="GO" id="GO:0040012">
    <property type="term" value="P:regulation of locomotion"/>
    <property type="evidence" value="ECO:0007669"/>
    <property type="project" value="UniProtKB-ARBA"/>
</dbReference>
<comment type="similarity">
    <text evidence="10">Belongs to the TRAFAC class myosin-kinesin ATPase superfamily. Kinesin family.</text>
</comment>